<accession>A0A7K3NIH0</accession>
<dbReference type="PROSITE" id="PS50943">
    <property type="entry name" value="HTH_CROC1"/>
    <property type="match status" value="1"/>
</dbReference>
<sequence>MNAKTMDQKKAELLQDPAFRQAYEDREAAFAVALAATQARKNAGMTQAEIAQRMHTTQSAVARLESGKSVPTLPTLEKYARATGTKLRVSFEPAC</sequence>
<dbReference type="InterPro" id="IPR010982">
    <property type="entry name" value="Lambda_DNA-bd_dom_sf"/>
</dbReference>
<dbReference type="EMBL" id="JAAGRQ010000012">
    <property type="protein sequence ID" value="NDY55988.1"/>
    <property type="molecule type" value="Genomic_DNA"/>
</dbReference>
<gene>
    <name evidence="2" type="ORF">G3N56_04415</name>
</gene>
<dbReference type="InterPro" id="IPR001387">
    <property type="entry name" value="Cro/C1-type_HTH"/>
</dbReference>
<protein>
    <submittedName>
        <fullName evidence="2">Helix-turn-helix transcriptional regulator</fullName>
    </submittedName>
</protein>
<dbReference type="RefSeq" id="WP_163301041.1">
    <property type="nucleotide sequence ID" value="NZ_JAAGRQ010000012.1"/>
</dbReference>
<evidence type="ECO:0000259" key="1">
    <source>
        <dbReference type="PROSITE" id="PS50943"/>
    </source>
</evidence>
<dbReference type="AlphaFoldDB" id="A0A7K3NIH0"/>
<proteinExistence type="predicted"/>
<dbReference type="Proteomes" id="UP000469724">
    <property type="component" value="Unassembled WGS sequence"/>
</dbReference>
<keyword evidence="3" id="KW-1185">Reference proteome</keyword>
<dbReference type="Gene3D" id="1.10.260.40">
    <property type="entry name" value="lambda repressor-like DNA-binding domains"/>
    <property type="match status" value="1"/>
</dbReference>
<evidence type="ECO:0000313" key="2">
    <source>
        <dbReference type="EMBL" id="NDY55988.1"/>
    </source>
</evidence>
<reference evidence="2 3" key="1">
    <citation type="submission" date="2020-02" db="EMBL/GenBank/DDBJ databases">
        <title>Comparative genomics of sulfur disproportionating microorganisms.</title>
        <authorList>
            <person name="Ward L.M."/>
            <person name="Bertran E."/>
            <person name="Johnston D.T."/>
        </authorList>
    </citation>
    <scope>NUCLEOTIDE SEQUENCE [LARGE SCALE GENOMIC DNA]</scope>
    <source>
        <strain evidence="2 3">DSM 3696</strain>
    </source>
</reference>
<dbReference type="SMART" id="SM00530">
    <property type="entry name" value="HTH_XRE"/>
    <property type="match status" value="1"/>
</dbReference>
<name>A0A7K3NIH0_9BACT</name>
<dbReference type="CDD" id="cd00093">
    <property type="entry name" value="HTH_XRE"/>
    <property type="match status" value="1"/>
</dbReference>
<dbReference type="GO" id="GO:0003677">
    <property type="term" value="F:DNA binding"/>
    <property type="evidence" value="ECO:0007669"/>
    <property type="project" value="InterPro"/>
</dbReference>
<comment type="caution">
    <text evidence="2">The sequence shown here is derived from an EMBL/GenBank/DDBJ whole genome shotgun (WGS) entry which is preliminary data.</text>
</comment>
<dbReference type="Pfam" id="PF01381">
    <property type="entry name" value="HTH_3"/>
    <property type="match status" value="1"/>
</dbReference>
<feature type="domain" description="HTH cro/C1-type" evidence="1">
    <location>
        <begin position="38"/>
        <end position="90"/>
    </location>
</feature>
<organism evidence="2 3">
    <name type="scientific">Desulfolutivibrio sulfodismutans</name>
    <dbReference type="NCBI Taxonomy" id="63561"/>
    <lineage>
        <taxon>Bacteria</taxon>
        <taxon>Pseudomonadati</taxon>
        <taxon>Thermodesulfobacteriota</taxon>
        <taxon>Desulfovibrionia</taxon>
        <taxon>Desulfovibrionales</taxon>
        <taxon>Desulfovibrionaceae</taxon>
        <taxon>Desulfolutivibrio</taxon>
    </lineage>
</organism>
<dbReference type="SUPFAM" id="SSF47413">
    <property type="entry name" value="lambda repressor-like DNA-binding domains"/>
    <property type="match status" value="1"/>
</dbReference>
<evidence type="ECO:0000313" key="3">
    <source>
        <dbReference type="Proteomes" id="UP000469724"/>
    </source>
</evidence>